<accession>A0A2U3MX69</accession>
<dbReference type="GO" id="GO:0003700">
    <property type="term" value="F:DNA-binding transcription factor activity"/>
    <property type="evidence" value="ECO:0007669"/>
    <property type="project" value="InterPro"/>
</dbReference>
<dbReference type="GO" id="GO:0043565">
    <property type="term" value="F:sequence-specific DNA binding"/>
    <property type="evidence" value="ECO:0007669"/>
    <property type="project" value="InterPro"/>
</dbReference>
<evidence type="ECO:0000313" key="6">
    <source>
        <dbReference type="EMBL" id="SPL70038.1"/>
    </source>
</evidence>
<proteinExistence type="predicted"/>
<dbReference type="PROSITE" id="PS01124">
    <property type="entry name" value="HTH_ARAC_FAMILY_2"/>
    <property type="match status" value="1"/>
</dbReference>
<dbReference type="Pfam" id="PF12833">
    <property type="entry name" value="HTH_18"/>
    <property type="match status" value="1"/>
</dbReference>
<dbReference type="InterPro" id="IPR018060">
    <property type="entry name" value="HTH_AraC"/>
</dbReference>
<dbReference type="InterPro" id="IPR014710">
    <property type="entry name" value="RmlC-like_jellyroll"/>
</dbReference>
<keyword evidence="4" id="KW-0804">Transcription</keyword>
<protein>
    <submittedName>
        <fullName evidence="6">HTH-type transcriptional repressor of iron proteins A</fullName>
    </submittedName>
</protein>
<keyword evidence="2" id="KW-0805">Transcription regulation</keyword>
<dbReference type="FunFam" id="1.10.10.60:FF:000132">
    <property type="entry name" value="AraC family transcriptional regulator"/>
    <property type="match status" value="1"/>
</dbReference>
<keyword evidence="7" id="KW-1185">Reference proteome</keyword>
<dbReference type="AlphaFoldDB" id="A0A2U3MX69"/>
<name>A0A2U3MX69_9GAMM</name>
<evidence type="ECO:0000256" key="4">
    <source>
        <dbReference type="ARBA" id="ARBA00023163"/>
    </source>
</evidence>
<dbReference type="PRINTS" id="PR00032">
    <property type="entry name" value="HTHARAC"/>
</dbReference>
<dbReference type="InterPro" id="IPR011051">
    <property type="entry name" value="RmlC_Cupin_sf"/>
</dbReference>
<evidence type="ECO:0000256" key="1">
    <source>
        <dbReference type="ARBA" id="ARBA00022491"/>
    </source>
</evidence>
<dbReference type="PANTHER" id="PTHR11019">
    <property type="entry name" value="HTH-TYPE TRANSCRIPTIONAL REGULATOR NIMR"/>
    <property type="match status" value="1"/>
</dbReference>
<sequence>MSTKINQPLVIPKGSFQLYRSVIAPHFHSRAQLLYASEGSIRVQTHQNIWIVPPQYALWIPAFVEHSVTSLSQVRLSTVLVEEQASLSVGNTCFLIKMTNLLRELVLRLNLTNELHPDHYPYSEELEKSLQLLIFHEIQQATTFPIEIPWPKDIRLISICEALLEHPHNVKDLNTWADMIGTSPRTLIRLFQKETGLPYRAWIQQMHLALALGKLSRGEPVSRIANSLGYKSTSAFSAMFKKHLGESPQSFGKN</sequence>
<dbReference type="InterPro" id="IPR020449">
    <property type="entry name" value="Tscrpt_reg_AraC-type_HTH"/>
</dbReference>
<dbReference type="CDD" id="cd06124">
    <property type="entry name" value="cupin_NimR-like_N"/>
    <property type="match status" value="1"/>
</dbReference>
<feature type="domain" description="HTH araC/xylS-type" evidence="5">
    <location>
        <begin position="154"/>
        <end position="254"/>
    </location>
</feature>
<organism evidence="6 7">
    <name type="scientific">Acinetobacter stercoris</name>
    <dbReference type="NCBI Taxonomy" id="2126983"/>
    <lineage>
        <taxon>Bacteria</taxon>
        <taxon>Pseudomonadati</taxon>
        <taxon>Pseudomonadota</taxon>
        <taxon>Gammaproteobacteria</taxon>
        <taxon>Moraxellales</taxon>
        <taxon>Moraxellaceae</taxon>
        <taxon>Acinetobacter</taxon>
    </lineage>
</organism>
<dbReference type="InterPro" id="IPR009057">
    <property type="entry name" value="Homeodomain-like_sf"/>
</dbReference>
<dbReference type="PANTHER" id="PTHR11019:SF159">
    <property type="entry name" value="TRANSCRIPTIONAL REGULATOR-RELATED"/>
    <property type="match status" value="1"/>
</dbReference>
<gene>
    <name evidence="6" type="primary">ripA_1</name>
    <name evidence="6" type="ORF">KPC_1216</name>
</gene>
<dbReference type="InParanoid" id="A0A2U3MX69"/>
<evidence type="ECO:0000256" key="2">
    <source>
        <dbReference type="ARBA" id="ARBA00023015"/>
    </source>
</evidence>
<dbReference type="FunCoup" id="A0A2U3MX69">
    <property type="interactions" value="100"/>
</dbReference>
<dbReference type="SUPFAM" id="SSF46689">
    <property type="entry name" value="Homeodomain-like"/>
    <property type="match status" value="1"/>
</dbReference>
<dbReference type="EMBL" id="OOGT01000039">
    <property type="protein sequence ID" value="SPL70038.1"/>
    <property type="molecule type" value="Genomic_DNA"/>
</dbReference>
<dbReference type="Gene3D" id="2.60.120.10">
    <property type="entry name" value="Jelly Rolls"/>
    <property type="match status" value="1"/>
</dbReference>
<dbReference type="SMART" id="SM00342">
    <property type="entry name" value="HTH_ARAC"/>
    <property type="match status" value="1"/>
</dbReference>
<keyword evidence="3" id="KW-0238">DNA-binding</keyword>
<dbReference type="OrthoDB" id="9804543at2"/>
<keyword evidence="1" id="KW-0678">Repressor</keyword>
<dbReference type="RefSeq" id="WP_121973540.1">
    <property type="nucleotide sequence ID" value="NZ_OOGT01000039.1"/>
</dbReference>
<dbReference type="Proteomes" id="UP000245974">
    <property type="component" value="Unassembled WGS sequence"/>
</dbReference>
<evidence type="ECO:0000259" key="5">
    <source>
        <dbReference type="PROSITE" id="PS01124"/>
    </source>
</evidence>
<dbReference type="SUPFAM" id="SSF51182">
    <property type="entry name" value="RmlC-like cupins"/>
    <property type="match status" value="1"/>
</dbReference>
<evidence type="ECO:0000313" key="7">
    <source>
        <dbReference type="Proteomes" id="UP000245974"/>
    </source>
</evidence>
<reference evidence="7" key="1">
    <citation type="submission" date="2018-03" db="EMBL/GenBank/DDBJ databases">
        <authorList>
            <person name="Blom J."/>
        </authorList>
    </citation>
    <scope>NUCLEOTIDE SEQUENCE [LARGE SCALE GENOMIC DNA]</scope>
    <source>
        <strain evidence="7">KPC-SM-21</strain>
    </source>
</reference>
<dbReference type="Gene3D" id="1.10.10.60">
    <property type="entry name" value="Homeodomain-like"/>
    <property type="match status" value="1"/>
</dbReference>
<evidence type="ECO:0000256" key="3">
    <source>
        <dbReference type="ARBA" id="ARBA00023125"/>
    </source>
</evidence>